<dbReference type="InterPro" id="IPR036259">
    <property type="entry name" value="MFS_trans_sf"/>
</dbReference>
<dbReference type="CDD" id="cd17320">
    <property type="entry name" value="MFS_MdfA_MDR_like"/>
    <property type="match status" value="1"/>
</dbReference>
<feature type="transmembrane region" description="Helical" evidence="8">
    <location>
        <begin position="52"/>
        <end position="72"/>
    </location>
</feature>
<keyword evidence="4" id="KW-1003">Cell membrane</keyword>
<dbReference type="InterPro" id="IPR020846">
    <property type="entry name" value="MFS_dom"/>
</dbReference>
<evidence type="ECO:0000256" key="8">
    <source>
        <dbReference type="RuleBase" id="RU365088"/>
    </source>
</evidence>
<dbReference type="GO" id="GO:0042910">
    <property type="term" value="F:xenobiotic transmembrane transporter activity"/>
    <property type="evidence" value="ECO:0007669"/>
    <property type="project" value="InterPro"/>
</dbReference>
<sequence>MRHHLIPEKHSTIILIILSLFATIGPVSIDIFTPSLPAITRYFSTDTATAQLSVSIFMLGFAISMLICGPLADKFGRKKTLLIGYIIYFLASLVILNTSNIYIFLMARFSQATFGCFGTVLARTIARDYYKDQMEVKMLAYISGCLTLGPMIAPIIGGFLQEYAGWKYNFVVMQVLVVITIIALHFIPEVHIPKKNQQHQDDTSILSSYITILSDSSYLRFTIAAGTAFAGAFVFVVGAPFVFIDQLGITPKYYGMLFASIIAAYIISTACVPYLNSRFSRADCLKIASTFLVIGASVSLITGYFSHGQSGTGYIAGVIIYELGLGIYLPICQARATEHMKTNIGIASSLIFFIEMLLVTAITGIVSGLQIQNINTTSLALISMITTILSILCLFSPIPSTIDESVRRRETSDAP</sequence>
<feature type="transmembrane region" description="Helical" evidence="8">
    <location>
        <begin position="378"/>
        <end position="398"/>
    </location>
</feature>
<dbReference type="GO" id="GO:1990961">
    <property type="term" value="P:xenobiotic detoxification by transmembrane export across the plasma membrane"/>
    <property type="evidence" value="ECO:0007669"/>
    <property type="project" value="InterPro"/>
</dbReference>
<dbReference type="InterPro" id="IPR011701">
    <property type="entry name" value="MFS"/>
</dbReference>
<dbReference type="PROSITE" id="PS50850">
    <property type="entry name" value="MFS"/>
    <property type="match status" value="1"/>
</dbReference>
<feature type="transmembrane region" description="Helical" evidence="8">
    <location>
        <begin position="253"/>
        <end position="275"/>
    </location>
</feature>
<feature type="transmembrane region" description="Helical" evidence="8">
    <location>
        <begin position="81"/>
        <end position="103"/>
    </location>
</feature>
<accession>A0AA90SC87</accession>
<dbReference type="SUPFAM" id="SSF103473">
    <property type="entry name" value="MFS general substrate transporter"/>
    <property type="match status" value="1"/>
</dbReference>
<evidence type="ECO:0000313" key="10">
    <source>
        <dbReference type="EMBL" id="MDP0587742.1"/>
    </source>
</evidence>
<keyword evidence="6 8" id="KW-1133">Transmembrane helix</keyword>
<comment type="similarity">
    <text evidence="2 8">Belongs to the major facilitator superfamily. Bcr/CmlA family.</text>
</comment>
<feature type="transmembrane region" description="Helical" evidence="8">
    <location>
        <begin position="166"/>
        <end position="187"/>
    </location>
</feature>
<name>A0AA90SC87_9GAMM</name>
<comment type="subcellular location">
    <subcellularLocation>
        <location evidence="8">Cell inner membrane</location>
        <topology evidence="8">Multi-pass membrane protein</topology>
    </subcellularLocation>
    <subcellularLocation>
        <location evidence="1">Cell membrane</location>
        <topology evidence="1">Multi-pass membrane protein</topology>
    </subcellularLocation>
</comment>
<evidence type="ECO:0000256" key="6">
    <source>
        <dbReference type="ARBA" id="ARBA00022989"/>
    </source>
</evidence>
<evidence type="ECO:0000313" key="11">
    <source>
        <dbReference type="Proteomes" id="UP001178148"/>
    </source>
</evidence>
<feature type="transmembrane region" description="Helical" evidence="8">
    <location>
        <begin position="287"/>
        <end position="305"/>
    </location>
</feature>
<evidence type="ECO:0000256" key="7">
    <source>
        <dbReference type="ARBA" id="ARBA00023136"/>
    </source>
</evidence>
<feature type="transmembrane region" description="Helical" evidence="8">
    <location>
        <begin position="12"/>
        <end position="32"/>
    </location>
</feature>
<organism evidence="10 11">
    <name type="scientific">Candidatus Endonucleibacter bathymodioli</name>
    <dbReference type="NCBI Taxonomy" id="539814"/>
    <lineage>
        <taxon>Bacteria</taxon>
        <taxon>Pseudomonadati</taxon>
        <taxon>Pseudomonadota</taxon>
        <taxon>Gammaproteobacteria</taxon>
        <taxon>Oceanospirillales</taxon>
        <taxon>Endozoicomonadaceae</taxon>
        <taxon>Candidatus Endonucleibacter</taxon>
    </lineage>
</organism>
<dbReference type="InterPro" id="IPR004812">
    <property type="entry name" value="Efflux_drug-R_Bcr/CmlA"/>
</dbReference>
<keyword evidence="3 8" id="KW-0813">Transport</keyword>
<dbReference type="Proteomes" id="UP001178148">
    <property type="component" value="Unassembled WGS sequence"/>
</dbReference>
<dbReference type="AlphaFoldDB" id="A0AA90SC87"/>
<dbReference type="Gene3D" id="1.20.1720.10">
    <property type="entry name" value="Multidrug resistance protein D"/>
    <property type="match status" value="1"/>
</dbReference>
<feature type="domain" description="Major facilitator superfamily (MFS) profile" evidence="9">
    <location>
        <begin position="14"/>
        <end position="402"/>
    </location>
</feature>
<protein>
    <recommendedName>
        <fullName evidence="8">Bcr/CflA family efflux transporter</fullName>
    </recommendedName>
</protein>
<evidence type="ECO:0000256" key="5">
    <source>
        <dbReference type="ARBA" id="ARBA00022692"/>
    </source>
</evidence>
<comment type="caution">
    <text evidence="10">The sequence shown here is derived from an EMBL/GenBank/DDBJ whole genome shotgun (WGS) entry which is preliminary data.</text>
</comment>
<keyword evidence="11" id="KW-1185">Reference proteome</keyword>
<dbReference type="GO" id="GO:0005886">
    <property type="term" value="C:plasma membrane"/>
    <property type="evidence" value="ECO:0007669"/>
    <property type="project" value="UniProtKB-SubCell"/>
</dbReference>
<feature type="transmembrane region" description="Helical" evidence="8">
    <location>
        <begin position="138"/>
        <end position="160"/>
    </location>
</feature>
<feature type="transmembrane region" description="Helical" evidence="8">
    <location>
        <begin position="218"/>
        <end position="241"/>
    </location>
</feature>
<dbReference type="Pfam" id="PF07690">
    <property type="entry name" value="MFS_1"/>
    <property type="match status" value="1"/>
</dbReference>
<keyword evidence="8" id="KW-0997">Cell inner membrane</keyword>
<evidence type="ECO:0000256" key="2">
    <source>
        <dbReference type="ARBA" id="ARBA00006236"/>
    </source>
</evidence>
<dbReference type="NCBIfam" id="TIGR00710">
    <property type="entry name" value="efflux_Bcr_CflA"/>
    <property type="match status" value="1"/>
</dbReference>
<gene>
    <name evidence="10" type="ORF">QS748_00415</name>
</gene>
<dbReference type="PANTHER" id="PTHR23502">
    <property type="entry name" value="MAJOR FACILITATOR SUPERFAMILY"/>
    <property type="match status" value="1"/>
</dbReference>
<proteinExistence type="inferred from homology"/>
<feature type="transmembrane region" description="Helical" evidence="8">
    <location>
        <begin position="344"/>
        <end position="366"/>
    </location>
</feature>
<dbReference type="PANTHER" id="PTHR23502:SF132">
    <property type="entry name" value="POLYAMINE TRANSPORTER 2-RELATED"/>
    <property type="match status" value="1"/>
</dbReference>
<evidence type="ECO:0000259" key="9">
    <source>
        <dbReference type="PROSITE" id="PS50850"/>
    </source>
</evidence>
<keyword evidence="7 8" id="KW-0472">Membrane</keyword>
<keyword evidence="5 8" id="KW-0812">Transmembrane</keyword>
<reference evidence="10 11" key="1">
    <citation type="journal article" date="2023" name="bioRxiv">
        <title>An intranuclear bacterial parasite of deep-sea mussels expresses apoptosis inhibitors acquired from its host.</title>
        <authorList>
            <person name="Gonzalez Porras M.A."/>
            <person name="Assie A."/>
            <person name="Tietjen M."/>
            <person name="Violette M."/>
            <person name="Kleiner M."/>
            <person name="Gruber-Vodicka H."/>
            <person name="Dubilier N."/>
            <person name="Leisch N."/>
        </authorList>
    </citation>
    <scope>NUCLEOTIDE SEQUENCE [LARGE SCALE GENOMIC DNA]</scope>
    <source>
        <strain evidence="10">IAP13</strain>
    </source>
</reference>
<feature type="transmembrane region" description="Helical" evidence="8">
    <location>
        <begin position="109"/>
        <end position="126"/>
    </location>
</feature>
<evidence type="ECO:0000256" key="3">
    <source>
        <dbReference type="ARBA" id="ARBA00022448"/>
    </source>
</evidence>
<feature type="transmembrane region" description="Helical" evidence="8">
    <location>
        <begin position="311"/>
        <end position="332"/>
    </location>
</feature>
<dbReference type="EMBL" id="JASXSV010000001">
    <property type="protein sequence ID" value="MDP0587742.1"/>
    <property type="molecule type" value="Genomic_DNA"/>
</dbReference>
<evidence type="ECO:0000256" key="1">
    <source>
        <dbReference type="ARBA" id="ARBA00004651"/>
    </source>
</evidence>
<evidence type="ECO:0000256" key="4">
    <source>
        <dbReference type="ARBA" id="ARBA00022475"/>
    </source>
</evidence>